<keyword evidence="1" id="KW-1133">Transmembrane helix</keyword>
<comment type="caution">
    <text evidence="3">The sequence shown here is derived from an EMBL/GenBank/DDBJ whole genome shotgun (WGS) entry which is preliminary data.</text>
</comment>
<dbReference type="PANTHER" id="PTHR46211:SF1">
    <property type="entry name" value="GLYCEROPHOSPHODIESTER PHOSPHODIESTERASE, CYTOPLASMIC"/>
    <property type="match status" value="1"/>
</dbReference>
<dbReference type="InterPro" id="IPR017946">
    <property type="entry name" value="PLC-like_Pdiesterase_TIM-brl"/>
</dbReference>
<dbReference type="SUPFAM" id="SSF51695">
    <property type="entry name" value="PLC-like phosphodiesterases"/>
    <property type="match status" value="1"/>
</dbReference>
<dbReference type="CDD" id="cd08585">
    <property type="entry name" value="GDPD_like_3"/>
    <property type="match status" value="1"/>
</dbReference>
<feature type="domain" description="GP-PDE" evidence="2">
    <location>
        <begin position="183"/>
        <end position="434"/>
    </location>
</feature>
<dbReference type="GO" id="GO:0006629">
    <property type="term" value="P:lipid metabolic process"/>
    <property type="evidence" value="ECO:0007669"/>
    <property type="project" value="InterPro"/>
</dbReference>
<dbReference type="Proteomes" id="UP000698335">
    <property type="component" value="Unassembled WGS sequence"/>
</dbReference>
<dbReference type="AlphaFoldDB" id="A0A930YPV1"/>
<evidence type="ECO:0000256" key="1">
    <source>
        <dbReference type="SAM" id="Phobius"/>
    </source>
</evidence>
<keyword evidence="1" id="KW-0812">Transmembrane</keyword>
<evidence type="ECO:0000313" key="3">
    <source>
        <dbReference type="EMBL" id="MBF4808054.1"/>
    </source>
</evidence>
<dbReference type="Gene3D" id="3.20.20.190">
    <property type="entry name" value="Phosphatidylinositol (PI) phosphodiesterase"/>
    <property type="match status" value="1"/>
</dbReference>
<dbReference type="GO" id="GO:0008081">
    <property type="term" value="F:phosphoric diester hydrolase activity"/>
    <property type="evidence" value="ECO:0007669"/>
    <property type="project" value="InterPro"/>
</dbReference>
<evidence type="ECO:0000313" key="4">
    <source>
        <dbReference type="Proteomes" id="UP000698335"/>
    </source>
</evidence>
<dbReference type="EMBL" id="JABZGW010000212">
    <property type="protein sequence ID" value="MBF4808054.1"/>
    <property type="molecule type" value="Genomic_DNA"/>
</dbReference>
<gene>
    <name evidence="3" type="ORF">HXK26_05105</name>
</gene>
<keyword evidence="1" id="KW-0472">Membrane</keyword>
<feature type="transmembrane region" description="Helical" evidence="1">
    <location>
        <begin position="142"/>
        <end position="165"/>
    </location>
</feature>
<proteinExistence type="predicted"/>
<dbReference type="PROSITE" id="PS51704">
    <property type="entry name" value="GP_PDE"/>
    <property type="match status" value="1"/>
</dbReference>
<dbReference type="InterPro" id="IPR030395">
    <property type="entry name" value="GP_PDE_dom"/>
</dbReference>
<reference evidence="3" key="1">
    <citation type="submission" date="2020-04" db="EMBL/GenBank/DDBJ databases">
        <title>Deep metagenomics examines the oral microbiome during advanced dental caries in children, revealing novel taxa and co-occurrences with host molecules.</title>
        <authorList>
            <person name="Baker J.L."/>
            <person name="Morton J.T."/>
            <person name="Dinis M."/>
            <person name="Alvarez R."/>
            <person name="Tran N.C."/>
            <person name="Knight R."/>
            <person name="Edlund A."/>
        </authorList>
    </citation>
    <scope>NUCLEOTIDE SEQUENCE</scope>
    <source>
        <strain evidence="3">JCVI_38_bin.5</strain>
    </source>
</reference>
<dbReference type="PANTHER" id="PTHR46211">
    <property type="entry name" value="GLYCEROPHOSPHORYL DIESTER PHOSPHODIESTERASE"/>
    <property type="match status" value="1"/>
</dbReference>
<protein>
    <submittedName>
        <fullName evidence="3">Glycerophosphodiester phosphodiesterase</fullName>
    </submittedName>
</protein>
<evidence type="ECO:0000259" key="2">
    <source>
        <dbReference type="PROSITE" id="PS51704"/>
    </source>
</evidence>
<dbReference type="Pfam" id="PF03009">
    <property type="entry name" value="GDPD"/>
    <property type="match status" value="1"/>
</dbReference>
<accession>A0A930YPV1</accession>
<sequence length="440" mass="48020">MGNFIKRAAVNIVGLTIGRYAAKTALTSPAARKILTSAISKSAHAVGGMVHKQVSKHLPAPVKPSLPSADDVRHSVARAQTLLADAQVAMTRIKPQINVSKGNRLPELDGELANTLVSENVSTEKQDPEISHSKAHPVLKGAAVAAGVTAGVAAGVAVLAAFAVAPRIKGSKALQAHWDEFKKYRYAHRGLHDIDRGIPENSLAAFRRAVEHDFGSELDVHLTADGHLVVIHDSDLSRLCGVNDVVENCTLDRLKTYRLLDTEEGIPTFDEVLSCYDWNGEDQLPAPLIVEVKTRGGNAEEVTKQVMRVLDEHSVRAAVESFDPMVLRWLRIHRPEVLRGQLAENFFNDSQVSDLSVPKKAAATALLGNSLGRPDFIAYRFEDRKNLFVDATCHKMKAHLITWTIRSERDLLASEAEGAPGIFEGFIPTAWSLVNLSKRM</sequence>
<name>A0A930YPV1_9ACTN</name>
<organism evidence="3 4">
    <name type="scientific">Lancefieldella rimae</name>
    <dbReference type="NCBI Taxonomy" id="1383"/>
    <lineage>
        <taxon>Bacteria</taxon>
        <taxon>Bacillati</taxon>
        <taxon>Actinomycetota</taxon>
        <taxon>Coriobacteriia</taxon>
        <taxon>Coriobacteriales</taxon>
        <taxon>Atopobiaceae</taxon>
        <taxon>Lancefieldella</taxon>
    </lineage>
</organism>